<dbReference type="GO" id="GO:0031201">
    <property type="term" value="C:SNARE complex"/>
    <property type="evidence" value="ECO:0007669"/>
    <property type="project" value="TreeGrafter"/>
</dbReference>
<evidence type="ECO:0000313" key="4">
    <source>
        <dbReference type="Proteomes" id="UP000007797"/>
    </source>
</evidence>
<dbReference type="CDD" id="cd15859">
    <property type="entry name" value="SNARE_SYN8"/>
    <property type="match status" value="1"/>
</dbReference>
<dbReference type="OrthoDB" id="428895at2759"/>
<organism evidence="3 4">
    <name type="scientific">Cavenderia fasciculata</name>
    <name type="common">Slime mold</name>
    <name type="synonym">Dictyostelium fasciculatum</name>
    <dbReference type="NCBI Taxonomy" id="261658"/>
    <lineage>
        <taxon>Eukaryota</taxon>
        <taxon>Amoebozoa</taxon>
        <taxon>Evosea</taxon>
        <taxon>Eumycetozoa</taxon>
        <taxon>Dictyostelia</taxon>
        <taxon>Acytosteliales</taxon>
        <taxon>Cavenderiaceae</taxon>
        <taxon>Cavenderia</taxon>
    </lineage>
</organism>
<dbReference type="STRING" id="1054147.F4PTN5"/>
<keyword evidence="4" id="KW-1185">Reference proteome</keyword>
<proteinExistence type="predicted"/>
<dbReference type="GO" id="GO:0006906">
    <property type="term" value="P:vesicle fusion"/>
    <property type="evidence" value="ECO:0007669"/>
    <property type="project" value="TreeGrafter"/>
</dbReference>
<sequence length="243" mass="27592">MGDVWLLEYDNAQKLLNQVATDVKNYEVQMRSNPSMATKNNATGIRRGLVNVTTELSRLMDTLTYGNLRINERELIRRRQLVESLVTAKNNLSAAFERAVNNTSAKDELFGGDSGRRQWGKPKETEVTKEWNNQQVFDRNNHIMKEQDESLDVLSQSIMRQKVMAEHMNAEVTLHNELLDDVEIGVERVHGRLVNTNDKMEHLTKNAGSTCLIVIIVVLILFIVALLATDSGCKIYNDPNHCP</sequence>
<dbReference type="OMA" id="DSTCYIA"/>
<dbReference type="RefSeq" id="XP_004359555.1">
    <property type="nucleotide sequence ID" value="XM_004359498.1"/>
</dbReference>
<name>F4PTN5_CACFS</name>
<dbReference type="PROSITE" id="PS50192">
    <property type="entry name" value="T_SNARE"/>
    <property type="match status" value="1"/>
</dbReference>
<dbReference type="PANTHER" id="PTHR19957:SF422">
    <property type="entry name" value="SYNTAXIN-8B-RELATED"/>
    <property type="match status" value="1"/>
</dbReference>
<protein>
    <submittedName>
        <fullName evidence="3">Syntaxin 8</fullName>
    </submittedName>
</protein>
<dbReference type="Proteomes" id="UP000007797">
    <property type="component" value="Unassembled WGS sequence"/>
</dbReference>
<dbReference type="InterPro" id="IPR045242">
    <property type="entry name" value="Syntaxin"/>
</dbReference>
<dbReference type="GO" id="GO:0005484">
    <property type="term" value="F:SNAP receptor activity"/>
    <property type="evidence" value="ECO:0007669"/>
    <property type="project" value="TreeGrafter"/>
</dbReference>
<dbReference type="EMBL" id="GL883010">
    <property type="protein sequence ID" value="EGG21705.1"/>
    <property type="molecule type" value="Genomic_DNA"/>
</dbReference>
<reference evidence="4" key="1">
    <citation type="journal article" date="2011" name="Genome Res.">
        <title>Phylogeny-wide analysis of social amoeba genomes highlights ancient origins for complex intercellular communication.</title>
        <authorList>
            <person name="Heidel A.J."/>
            <person name="Lawal H.M."/>
            <person name="Felder M."/>
            <person name="Schilde C."/>
            <person name="Helps N.R."/>
            <person name="Tunggal B."/>
            <person name="Rivero F."/>
            <person name="John U."/>
            <person name="Schleicher M."/>
            <person name="Eichinger L."/>
            <person name="Platzer M."/>
            <person name="Noegel A.A."/>
            <person name="Schaap P."/>
            <person name="Gloeckner G."/>
        </authorList>
    </citation>
    <scope>NUCLEOTIDE SEQUENCE [LARGE SCALE GENOMIC DNA]</scope>
    <source>
        <strain evidence="4">SH3</strain>
    </source>
</reference>
<dbReference type="GO" id="GO:0048278">
    <property type="term" value="P:vesicle docking"/>
    <property type="evidence" value="ECO:0007669"/>
    <property type="project" value="TreeGrafter"/>
</dbReference>
<dbReference type="GO" id="GO:0006886">
    <property type="term" value="P:intracellular protein transport"/>
    <property type="evidence" value="ECO:0007669"/>
    <property type="project" value="TreeGrafter"/>
</dbReference>
<dbReference type="GO" id="GO:0012505">
    <property type="term" value="C:endomembrane system"/>
    <property type="evidence" value="ECO:0007669"/>
    <property type="project" value="TreeGrafter"/>
</dbReference>
<dbReference type="AlphaFoldDB" id="F4PTN5"/>
<evidence type="ECO:0000313" key="3">
    <source>
        <dbReference type="EMBL" id="EGG21705.1"/>
    </source>
</evidence>
<dbReference type="KEGG" id="dfa:DFA_01591"/>
<dbReference type="GeneID" id="14872565"/>
<dbReference type="SUPFAM" id="SSF58038">
    <property type="entry name" value="SNARE fusion complex"/>
    <property type="match status" value="1"/>
</dbReference>
<feature type="domain" description="T-SNARE coiled-coil homology" evidence="2">
    <location>
        <begin position="141"/>
        <end position="203"/>
    </location>
</feature>
<feature type="transmembrane region" description="Helical" evidence="1">
    <location>
        <begin position="207"/>
        <end position="228"/>
    </location>
</feature>
<dbReference type="Gene3D" id="1.20.5.110">
    <property type="match status" value="1"/>
</dbReference>
<keyword evidence="1" id="KW-0812">Transmembrane</keyword>
<keyword evidence="1" id="KW-0472">Membrane</keyword>
<evidence type="ECO:0000256" key="1">
    <source>
        <dbReference type="SAM" id="Phobius"/>
    </source>
</evidence>
<dbReference type="InterPro" id="IPR000727">
    <property type="entry name" value="T_SNARE_dom"/>
</dbReference>
<gene>
    <name evidence="3" type="primary">syn8B</name>
    <name evidence="3" type="ORF">DFA_01591</name>
</gene>
<dbReference type="PANTHER" id="PTHR19957">
    <property type="entry name" value="SYNTAXIN"/>
    <property type="match status" value="1"/>
</dbReference>
<dbReference type="GO" id="GO:0000149">
    <property type="term" value="F:SNARE binding"/>
    <property type="evidence" value="ECO:0007669"/>
    <property type="project" value="TreeGrafter"/>
</dbReference>
<accession>F4PTN5</accession>
<keyword evidence="1" id="KW-1133">Transmembrane helix</keyword>
<evidence type="ECO:0000259" key="2">
    <source>
        <dbReference type="PROSITE" id="PS50192"/>
    </source>
</evidence>